<dbReference type="AlphaFoldDB" id="C6LGI9"/>
<evidence type="ECO:0008006" key="3">
    <source>
        <dbReference type="Google" id="ProtNLM"/>
    </source>
</evidence>
<protein>
    <recommendedName>
        <fullName evidence="3">SGNH hydrolase-type esterase domain-containing protein</fullName>
    </recommendedName>
</protein>
<evidence type="ECO:0000313" key="1">
    <source>
        <dbReference type="EMBL" id="EET60189.1"/>
    </source>
</evidence>
<accession>C6LGI9</accession>
<dbReference type="STRING" id="168384.SAMN05660368_00992"/>
<comment type="caution">
    <text evidence="1">The sequence shown here is derived from an EMBL/GenBank/DDBJ whole genome shotgun (WGS) entry which is preliminary data.</text>
</comment>
<keyword evidence="2" id="KW-1185">Reference proteome</keyword>
<dbReference type="eggNOG" id="COG2755">
    <property type="taxonomic scope" value="Bacteria"/>
</dbReference>
<evidence type="ECO:0000313" key="2">
    <source>
        <dbReference type="Proteomes" id="UP000005561"/>
    </source>
</evidence>
<dbReference type="Gene3D" id="3.40.50.1110">
    <property type="entry name" value="SGNH hydrolase"/>
    <property type="match status" value="1"/>
</dbReference>
<gene>
    <name evidence="1" type="ORF">BRYFOR_07749</name>
</gene>
<sequence>MRRHHEKLNIRKESAMKIRNFLTILFAVLAILALVALAGFVTLYVADDSSPLHRQLMQLLYPDTDDGDVSGQMTGTEAEVARTVKAHSLVFVGDSRTIGMRDAVNDGCTYIGKEGEGYMWFSSEGVQELDAVLAGNPGQTVIFNFGVNDPANISLYIDLYNALEETYPGASFYYMSVNPLIDSEGFNTTNEMISIFNATLQSAFPDSYLDCNSYLNEIGFETVDGLHYTDASYNDIHNYVVDKVA</sequence>
<organism evidence="1 2">
    <name type="scientific">Marvinbryantia formatexigens DSM 14469</name>
    <dbReference type="NCBI Taxonomy" id="478749"/>
    <lineage>
        <taxon>Bacteria</taxon>
        <taxon>Bacillati</taxon>
        <taxon>Bacillota</taxon>
        <taxon>Clostridia</taxon>
        <taxon>Lachnospirales</taxon>
        <taxon>Lachnospiraceae</taxon>
        <taxon>Marvinbryantia</taxon>
    </lineage>
</organism>
<dbReference type="Proteomes" id="UP000005561">
    <property type="component" value="Unassembled WGS sequence"/>
</dbReference>
<dbReference type="EMBL" id="ACCL02000012">
    <property type="protein sequence ID" value="EET60189.1"/>
    <property type="molecule type" value="Genomic_DNA"/>
</dbReference>
<proteinExistence type="predicted"/>
<name>C6LGI9_9FIRM</name>
<dbReference type="InterPro" id="IPR036514">
    <property type="entry name" value="SGNH_hydro_sf"/>
</dbReference>
<reference evidence="1" key="1">
    <citation type="submission" date="2009-07" db="EMBL/GenBank/DDBJ databases">
        <authorList>
            <person name="Weinstock G."/>
            <person name="Sodergren E."/>
            <person name="Clifton S."/>
            <person name="Fulton L."/>
            <person name="Fulton B."/>
            <person name="Courtney L."/>
            <person name="Fronick C."/>
            <person name="Harrison M."/>
            <person name="Strong C."/>
            <person name="Farmer C."/>
            <person name="Delahaunty K."/>
            <person name="Markovic C."/>
            <person name="Hall O."/>
            <person name="Minx P."/>
            <person name="Tomlinson C."/>
            <person name="Mitreva M."/>
            <person name="Nelson J."/>
            <person name="Hou S."/>
            <person name="Wollam A."/>
            <person name="Pepin K.H."/>
            <person name="Johnson M."/>
            <person name="Bhonagiri V."/>
            <person name="Nash W.E."/>
            <person name="Warren W."/>
            <person name="Chinwalla A."/>
            <person name="Mardis E.R."/>
            <person name="Wilson R.K."/>
        </authorList>
    </citation>
    <scope>NUCLEOTIDE SEQUENCE [LARGE SCALE GENOMIC DNA]</scope>
    <source>
        <strain evidence="1">DSM 14469</strain>
    </source>
</reference>
<dbReference type="SUPFAM" id="SSF52266">
    <property type="entry name" value="SGNH hydrolase"/>
    <property type="match status" value="1"/>
</dbReference>